<dbReference type="EMBL" id="JMOA01000002">
    <property type="protein sequence ID" value="KCY03360.1"/>
    <property type="molecule type" value="Genomic_DNA"/>
</dbReference>
<feature type="non-terminal residue" evidence="2">
    <location>
        <position position="33"/>
    </location>
</feature>
<reference evidence="2 3" key="1">
    <citation type="submission" date="2014-04" db="EMBL/GenBank/DDBJ databases">
        <title>Comparative genomics and transcriptomics to identify genetic mechanisms underlying the emergence of carbapenem resistant Acinetobacter baumannii (CRAb).</title>
        <authorList>
            <person name="Harris A.D."/>
            <person name="Johnson K.J."/>
            <person name="George J."/>
            <person name="Nadendla S."/>
            <person name="Daugherty S.C."/>
            <person name="Parankush S."/>
            <person name="Sadzewicz L."/>
            <person name="Tallon L."/>
            <person name="Sengamalay N."/>
            <person name="Hazen T.H."/>
            <person name="Rasko D.A."/>
        </authorList>
    </citation>
    <scope>NUCLEOTIDE SEQUENCE [LARGE SCALE GENOMIC DNA]</scope>
    <source>
        <strain evidence="2 3">1499986</strain>
    </source>
</reference>
<sequence>MKAFIVRVLLIFIGVILLIQLWIFSSLVWWRTH</sequence>
<dbReference type="Proteomes" id="UP000027309">
    <property type="component" value="Unassembled WGS sequence"/>
</dbReference>
<name>A0A836YM26_ACIBA</name>
<keyword evidence="1" id="KW-0812">Transmembrane</keyword>
<dbReference type="AlphaFoldDB" id="A0A836YM26"/>
<feature type="transmembrane region" description="Helical" evidence="1">
    <location>
        <begin position="6"/>
        <end position="30"/>
    </location>
</feature>
<keyword evidence="1" id="KW-1133">Transmembrane helix</keyword>
<proteinExistence type="predicted"/>
<keyword evidence="1" id="KW-0472">Membrane</keyword>
<organism evidence="2 3">
    <name type="scientific">Acinetobacter baumannii 1499986</name>
    <dbReference type="NCBI Taxonomy" id="1310673"/>
    <lineage>
        <taxon>Bacteria</taxon>
        <taxon>Pseudomonadati</taxon>
        <taxon>Pseudomonadota</taxon>
        <taxon>Gammaproteobacteria</taxon>
        <taxon>Moraxellales</taxon>
        <taxon>Moraxellaceae</taxon>
        <taxon>Acinetobacter</taxon>
        <taxon>Acinetobacter calcoaceticus/baumannii complex</taxon>
    </lineage>
</organism>
<protein>
    <submittedName>
        <fullName evidence="2">Putative membrane protein</fullName>
    </submittedName>
</protein>
<accession>A0A836YM26</accession>
<evidence type="ECO:0000313" key="3">
    <source>
        <dbReference type="Proteomes" id="UP000027309"/>
    </source>
</evidence>
<evidence type="ECO:0000256" key="1">
    <source>
        <dbReference type="SAM" id="Phobius"/>
    </source>
</evidence>
<comment type="caution">
    <text evidence="2">The sequence shown here is derived from an EMBL/GenBank/DDBJ whole genome shotgun (WGS) entry which is preliminary data.</text>
</comment>
<gene>
    <name evidence="2" type="ORF">J572_0409</name>
</gene>
<evidence type="ECO:0000313" key="2">
    <source>
        <dbReference type="EMBL" id="KCY03360.1"/>
    </source>
</evidence>